<dbReference type="PANTHER" id="PTHR30055">
    <property type="entry name" value="HTH-TYPE TRANSCRIPTIONAL REGULATOR RUTR"/>
    <property type="match status" value="1"/>
</dbReference>
<dbReference type="Pfam" id="PF00440">
    <property type="entry name" value="TetR_N"/>
    <property type="match status" value="1"/>
</dbReference>
<dbReference type="GO" id="GO:0003700">
    <property type="term" value="F:DNA-binding transcription factor activity"/>
    <property type="evidence" value="ECO:0007669"/>
    <property type="project" value="TreeGrafter"/>
</dbReference>
<dbReference type="InterPro" id="IPR001647">
    <property type="entry name" value="HTH_TetR"/>
</dbReference>
<feature type="compositionally biased region" description="Basic residues" evidence="5">
    <location>
        <begin position="1"/>
        <end position="12"/>
    </location>
</feature>
<dbReference type="FunFam" id="1.10.10.60:FF:000141">
    <property type="entry name" value="TetR family transcriptional regulator"/>
    <property type="match status" value="1"/>
</dbReference>
<feature type="domain" description="HTH tetR-type" evidence="6">
    <location>
        <begin position="19"/>
        <end position="79"/>
    </location>
</feature>
<keyword evidence="1" id="KW-0805">Transcription regulation</keyword>
<dbReference type="InterPro" id="IPR050109">
    <property type="entry name" value="HTH-type_TetR-like_transc_reg"/>
</dbReference>
<dbReference type="GO" id="GO:0045892">
    <property type="term" value="P:negative regulation of DNA-templated transcription"/>
    <property type="evidence" value="ECO:0007669"/>
    <property type="project" value="UniProtKB-ARBA"/>
</dbReference>
<gene>
    <name evidence="7" type="ORF">AQ490_11520</name>
</gene>
<dbReference type="eggNOG" id="COG1309">
    <property type="taxonomic scope" value="Bacteria"/>
</dbReference>
<dbReference type="InterPro" id="IPR049484">
    <property type="entry name" value="Rv0078-like_C"/>
</dbReference>
<feature type="region of interest" description="Disordered" evidence="5">
    <location>
        <begin position="1"/>
        <end position="20"/>
    </location>
</feature>
<evidence type="ECO:0000256" key="5">
    <source>
        <dbReference type="SAM" id="MobiDB-lite"/>
    </source>
</evidence>
<evidence type="ECO:0000313" key="8">
    <source>
        <dbReference type="Proteomes" id="UP000050867"/>
    </source>
</evidence>
<accession>A0A0T6LKY2</accession>
<dbReference type="InterPro" id="IPR009057">
    <property type="entry name" value="Homeodomain-like_sf"/>
</dbReference>
<dbReference type="EMBL" id="LLZU01000039">
    <property type="protein sequence ID" value="KRV46514.1"/>
    <property type="molecule type" value="Genomic_DNA"/>
</dbReference>
<dbReference type="PROSITE" id="PS50977">
    <property type="entry name" value="HTH_TETR_2"/>
    <property type="match status" value="1"/>
</dbReference>
<feature type="DNA-binding region" description="H-T-H motif" evidence="4">
    <location>
        <begin position="42"/>
        <end position="61"/>
    </location>
</feature>
<dbReference type="PROSITE" id="PS01081">
    <property type="entry name" value="HTH_TETR_1"/>
    <property type="match status" value="1"/>
</dbReference>
<dbReference type="Gene3D" id="1.10.357.10">
    <property type="entry name" value="Tetracycline Repressor, domain 2"/>
    <property type="match status" value="1"/>
</dbReference>
<dbReference type="GO" id="GO:0000976">
    <property type="term" value="F:transcription cis-regulatory region binding"/>
    <property type="evidence" value="ECO:0007669"/>
    <property type="project" value="TreeGrafter"/>
</dbReference>
<dbReference type="AlphaFoldDB" id="A0A0T6LKY2"/>
<reference evidence="7 8" key="1">
    <citation type="submission" date="2015-10" db="EMBL/GenBank/DDBJ databases">
        <title>Draft genome sequence of pyrrolomycin-producing Streptomyces vitaminophilus.</title>
        <authorList>
            <person name="Graham D.E."/>
            <person name="Mahan K.M."/>
            <person name="Klingeman D.M."/>
            <person name="Hettich R.L."/>
            <person name="Parry R.J."/>
        </authorList>
    </citation>
    <scope>NUCLEOTIDE SEQUENCE [LARGE SCALE GENOMIC DNA]</scope>
    <source>
        <strain evidence="7 8">ATCC 31673</strain>
    </source>
</reference>
<dbReference type="RefSeq" id="WP_018386606.1">
    <property type="nucleotide sequence ID" value="NZ_LLZU01000039.1"/>
</dbReference>
<keyword evidence="2 4" id="KW-0238">DNA-binding</keyword>
<name>A0A0T6LKY2_WENVI</name>
<comment type="caution">
    <text evidence="7">The sequence shown here is derived from an EMBL/GenBank/DDBJ whole genome shotgun (WGS) entry which is preliminary data.</text>
</comment>
<dbReference type="Pfam" id="PF21351">
    <property type="entry name" value="TetR_C_41"/>
    <property type="match status" value="1"/>
</dbReference>
<proteinExistence type="predicted"/>
<keyword evidence="8" id="KW-1185">Reference proteome</keyword>
<evidence type="ECO:0000256" key="4">
    <source>
        <dbReference type="PROSITE-ProRule" id="PRU00335"/>
    </source>
</evidence>
<evidence type="ECO:0000256" key="3">
    <source>
        <dbReference type="ARBA" id="ARBA00023163"/>
    </source>
</evidence>
<evidence type="ECO:0000256" key="1">
    <source>
        <dbReference type="ARBA" id="ARBA00023015"/>
    </source>
</evidence>
<dbReference type="PRINTS" id="PR00455">
    <property type="entry name" value="HTHTETR"/>
</dbReference>
<organism evidence="7 8">
    <name type="scientific">Wenjunlia vitaminophila</name>
    <name type="common">Streptomyces vitaminophilus</name>
    <dbReference type="NCBI Taxonomy" id="76728"/>
    <lineage>
        <taxon>Bacteria</taxon>
        <taxon>Bacillati</taxon>
        <taxon>Actinomycetota</taxon>
        <taxon>Actinomycetes</taxon>
        <taxon>Kitasatosporales</taxon>
        <taxon>Streptomycetaceae</taxon>
        <taxon>Wenjunlia</taxon>
    </lineage>
</organism>
<dbReference type="STRING" id="76728.AQ490_11520"/>
<keyword evidence="3" id="KW-0804">Transcription</keyword>
<sequence>MTVSRHPRIPRRTQRERSEATAADLVNAARELFAQDGYAATSLEAVCERARVSKGALYHHFKNKEELFRVVCAGEQERIAAAVAAAYRASQDDSWSAVFEGCRAFLEVSMDPAVQQITQLDAPSALGWLVLREIRSGCFDLVRAAVARAMDEGRIAARPVDPLATILYGSICESAMALARCEEDQQDRLHRETLEELRLLFTALSVDGSLVNQG</sequence>
<dbReference type="PANTHER" id="PTHR30055:SF234">
    <property type="entry name" value="HTH-TYPE TRANSCRIPTIONAL REGULATOR BETI"/>
    <property type="match status" value="1"/>
</dbReference>
<dbReference type="InterPro" id="IPR023772">
    <property type="entry name" value="DNA-bd_HTH_TetR-type_CS"/>
</dbReference>
<protein>
    <submittedName>
        <fullName evidence="7">TetR family transcriptional regulator</fullName>
    </submittedName>
</protein>
<evidence type="ECO:0000256" key="2">
    <source>
        <dbReference type="ARBA" id="ARBA00023125"/>
    </source>
</evidence>
<evidence type="ECO:0000259" key="6">
    <source>
        <dbReference type="PROSITE" id="PS50977"/>
    </source>
</evidence>
<dbReference type="SUPFAM" id="SSF46689">
    <property type="entry name" value="Homeodomain-like"/>
    <property type="match status" value="1"/>
</dbReference>
<evidence type="ECO:0000313" key="7">
    <source>
        <dbReference type="EMBL" id="KRV46514.1"/>
    </source>
</evidence>
<dbReference type="Proteomes" id="UP000050867">
    <property type="component" value="Unassembled WGS sequence"/>
</dbReference>